<feature type="transmembrane region" description="Helical" evidence="8">
    <location>
        <begin position="135"/>
        <end position="158"/>
    </location>
</feature>
<keyword evidence="5 8" id="KW-0812">Transmembrane</keyword>
<dbReference type="Pfam" id="PF07690">
    <property type="entry name" value="MFS_1"/>
    <property type="match status" value="1"/>
</dbReference>
<evidence type="ECO:0000256" key="1">
    <source>
        <dbReference type="ARBA" id="ARBA00004651"/>
    </source>
</evidence>
<dbReference type="InterPro" id="IPR020846">
    <property type="entry name" value="MFS_dom"/>
</dbReference>
<keyword evidence="3" id="KW-0813">Transport</keyword>
<dbReference type="GO" id="GO:0042910">
    <property type="term" value="F:xenobiotic transmembrane transporter activity"/>
    <property type="evidence" value="ECO:0007669"/>
    <property type="project" value="InterPro"/>
</dbReference>
<feature type="transmembrane region" description="Helical" evidence="8">
    <location>
        <begin position="334"/>
        <end position="355"/>
    </location>
</feature>
<dbReference type="GO" id="GO:0005886">
    <property type="term" value="C:plasma membrane"/>
    <property type="evidence" value="ECO:0007669"/>
    <property type="project" value="UniProtKB-SubCell"/>
</dbReference>
<dbReference type="PANTHER" id="PTHR23502">
    <property type="entry name" value="MAJOR FACILITATOR SUPERFAMILY"/>
    <property type="match status" value="1"/>
</dbReference>
<dbReference type="InterPro" id="IPR036259">
    <property type="entry name" value="MFS_trans_sf"/>
</dbReference>
<dbReference type="AlphaFoldDB" id="A0A2T5C308"/>
<feature type="transmembrane region" description="Helical" evidence="8">
    <location>
        <begin position="302"/>
        <end position="322"/>
    </location>
</feature>
<dbReference type="GO" id="GO:1990961">
    <property type="term" value="P:xenobiotic detoxification by transmembrane export across the plasma membrane"/>
    <property type="evidence" value="ECO:0007669"/>
    <property type="project" value="InterPro"/>
</dbReference>
<dbReference type="PROSITE" id="PS00216">
    <property type="entry name" value="SUGAR_TRANSPORT_1"/>
    <property type="match status" value="1"/>
</dbReference>
<dbReference type="CDD" id="cd17320">
    <property type="entry name" value="MFS_MdfA_MDR_like"/>
    <property type="match status" value="1"/>
</dbReference>
<comment type="similarity">
    <text evidence="2">Belongs to the major facilitator superfamily. Bcr/CmlA family.</text>
</comment>
<feature type="domain" description="Major facilitator superfamily (MFS) profile" evidence="9">
    <location>
        <begin position="8"/>
        <end position="390"/>
    </location>
</feature>
<reference evidence="10 11" key="1">
    <citation type="submission" date="2018-04" db="EMBL/GenBank/DDBJ databases">
        <title>Genomic Encyclopedia of Archaeal and Bacterial Type Strains, Phase II (KMG-II): from individual species to whole genera.</title>
        <authorList>
            <person name="Goeker M."/>
        </authorList>
    </citation>
    <scope>NUCLEOTIDE SEQUENCE [LARGE SCALE GENOMIC DNA]</scope>
    <source>
        <strain evidence="10 11">DSM 28823</strain>
    </source>
</reference>
<feature type="transmembrane region" description="Helical" evidence="8">
    <location>
        <begin position="9"/>
        <end position="26"/>
    </location>
</feature>
<evidence type="ECO:0000256" key="2">
    <source>
        <dbReference type="ARBA" id="ARBA00006236"/>
    </source>
</evidence>
<keyword evidence="11" id="KW-1185">Reference proteome</keyword>
<feature type="transmembrane region" description="Helical" evidence="8">
    <location>
        <begin position="214"/>
        <end position="232"/>
    </location>
</feature>
<proteinExistence type="inferred from homology"/>
<evidence type="ECO:0000256" key="7">
    <source>
        <dbReference type="ARBA" id="ARBA00023136"/>
    </source>
</evidence>
<dbReference type="InterPro" id="IPR004812">
    <property type="entry name" value="Efflux_drug-R_Bcr/CmlA"/>
</dbReference>
<feature type="transmembrane region" description="Helical" evidence="8">
    <location>
        <begin position="244"/>
        <end position="264"/>
    </location>
</feature>
<keyword evidence="7 8" id="KW-0472">Membrane</keyword>
<evidence type="ECO:0000256" key="6">
    <source>
        <dbReference type="ARBA" id="ARBA00022989"/>
    </source>
</evidence>
<keyword evidence="6 8" id="KW-1133">Transmembrane helix</keyword>
<dbReference type="EMBL" id="QAAD01000006">
    <property type="protein sequence ID" value="PTN09077.1"/>
    <property type="molecule type" value="Genomic_DNA"/>
</dbReference>
<keyword evidence="4" id="KW-1003">Cell membrane</keyword>
<dbReference type="Gene3D" id="1.20.1720.10">
    <property type="entry name" value="Multidrug resistance protein D"/>
    <property type="match status" value="1"/>
</dbReference>
<feature type="transmembrane region" description="Helical" evidence="8">
    <location>
        <begin position="46"/>
        <end position="65"/>
    </location>
</feature>
<dbReference type="PROSITE" id="PS50850">
    <property type="entry name" value="MFS"/>
    <property type="match status" value="1"/>
</dbReference>
<organism evidence="10 11">
    <name type="scientific">Mangrovibacterium marinum</name>
    <dbReference type="NCBI Taxonomy" id="1639118"/>
    <lineage>
        <taxon>Bacteria</taxon>
        <taxon>Pseudomonadati</taxon>
        <taxon>Bacteroidota</taxon>
        <taxon>Bacteroidia</taxon>
        <taxon>Marinilabiliales</taxon>
        <taxon>Prolixibacteraceae</taxon>
        <taxon>Mangrovibacterium</taxon>
    </lineage>
</organism>
<feature type="transmembrane region" description="Helical" evidence="8">
    <location>
        <begin position="164"/>
        <end position="184"/>
    </location>
</feature>
<feature type="transmembrane region" description="Helical" evidence="8">
    <location>
        <begin position="102"/>
        <end position="123"/>
    </location>
</feature>
<name>A0A2T5C308_9BACT</name>
<dbReference type="InterPro" id="IPR011701">
    <property type="entry name" value="MFS"/>
</dbReference>
<feature type="transmembrane region" description="Helical" evidence="8">
    <location>
        <begin position="276"/>
        <end position="296"/>
    </location>
</feature>
<accession>A0A2T5C308</accession>
<dbReference type="SUPFAM" id="SSF103473">
    <property type="entry name" value="MFS general substrate transporter"/>
    <property type="match status" value="1"/>
</dbReference>
<comment type="caution">
    <text evidence="10">The sequence shown here is derived from an EMBL/GenBank/DDBJ whole genome shotgun (WGS) entry which is preliminary data.</text>
</comment>
<dbReference type="RefSeq" id="WP_107821984.1">
    <property type="nucleotide sequence ID" value="NZ_OY782574.1"/>
</dbReference>
<sequence>MDIQKNSRIYLLVIMGMLSAFGPFVTDFYLPGFPSITDYFNTSASMVQLSLTSSMLGLGLGQLFVGPLSDKYGRKPAILGSLILFLLSTIACIFSPTIQLFVAFRFMQGIAGAGGVVVSKSVAADLYKGKELTAFFSMLMVVNGLGPIAAPVFGGITIKFTNWQGIFVVLLALGLILFISNLYLKESLQPERRAQGNIFSTFRNFGPILRNKRFMLYVMSQTMAMGFLFGYISSSPFIFQNHYGLGPIGYSLCFALNSLGIMLGSRVATFFRLQKSLAIGGISLFALGCLLSLILFVEGGLIVFELVIFAQMTALGIILPTTSSLALDIERKNSGAASAILGFLPFLSGSIVSPLVGLGNILSSTAVVIFISCLLSLAFTLLAIRANETGEA</sequence>
<evidence type="ECO:0000256" key="5">
    <source>
        <dbReference type="ARBA" id="ARBA00022692"/>
    </source>
</evidence>
<evidence type="ECO:0000256" key="3">
    <source>
        <dbReference type="ARBA" id="ARBA00022448"/>
    </source>
</evidence>
<evidence type="ECO:0000259" key="9">
    <source>
        <dbReference type="PROSITE" id="PS50850"/>
    </source>
</evidence>
<dbReference type="InterPro" id="IPR005829">
    <property type="entry name" value="Sugar_transporter_CS"/>
</dbReference>
<evidence type="ECO:0000313" key="11">
    <source>
        <dbReference type="Proteomes" id="UP000243525"/>
    </source>
</evidence>
<evidence type="ECO:0000313" key="10">
    <source>
        <dbReference type="EMBL" id="PTN09077.1"/>
    </source>
</evidence>
<comment type="subcellular location">
    <subcellularLocation>
        <location evidence="1">Cell membrane</location>
        <topology evidence="1">Multi-pass membrane protein</topology>
    </subcellularLocation>
</comment>
<dbReference type="NCBIfam" id="TIGR00710">
    <property type="entry name" value="efflux_Bcr_CflA"/>
    <property type="match status" value="1"/>
</dbReference>
<gene>
    <name evidence="10" type="ORF">C8N47_106177</name>
</gene>
<dbReference type="Proteomes" id="UP000243525">
    <property type="component" value="Unassembled WGS sequence"/>
</dbReference>
<protein>
    <submittedName>
        <fullName evidence="10">DHA1 family bicyclomycin/chloramphenicol resistance-like MFS transporter</fullName>
    </submittedName>
</protein>
<feature type="transmembrane region" description="Helical" evidence="8">
    <location>
        <begin position="77"/>
        <end position="96"/>
    </location>
</feature>
<dbReference type="OrthoDB" id="9807274at2"/>
<evidence type="ECO:0000256" key="4">
    <source>
        <dbReference type="ARBA" id="ARBA00022475"/>
    </source>
</evidence>
<feature type="transmembrane region" description="Helical" evidence="8">
    <location>
        <begin position="361"/>
        <end position="384"/>
    </location>
</feature>
<dbReference type="PANTHER" id="PTHR23502:SF132">
    <property type="entry name" value="POLYAMINE TRANSPORTER 2-RELATED"/>
    <property type="match status" value="1"/>
</dbReference>
<evidence type="ECO:0000256" key="8">
    <source>
        <dbReference type="SAM" id="Phobius"/>
    </source>
</evidence>